<dbReference type="Proteomes" id="UP000050525">
    <property type="component" value="Unassembled WGS sequence"/>
</dbReference>
<dbReference type="EMBL" id="AKHW03004108">
    <property type="protein sequence ID" value="KYO31282.1"/>
    <property type="molecule type" value="Genomic_DNA"/>
</dbReference>
<dbReference type="InterPro" id="IPR055406">
    <property type="entry name" value="HEAT_Maestro"/>
</dbReference>
<dbReference type="AlphaFoldDB" id="A0A151N3C8"/>
<dbReference type="Pfam" id="PF23227">
    <property type="entry name" value="HEAT_MROH2B_C"/>
    <property type="match status" value="1"/>
</dbReference>
<dbReference type="PANTHER" id="PTHR23120:SF22">
    <property type="entry name" value="MAESTRO HEAT-LIKE REPEAT-CONTAINING PROTEIN FAMILY MEMBER 2B"/>
    <property type="match status" value="1"/>
</dbReference>
<dbReference type="GO" id="GO:0005737">
    <property type="term" value="C:cytoplasm"/>
    <property type="evidence" value="ECO:0007669"/>
    <property type="project" value="TreeGrafter"/>
</dbReference>
<protein>
    <submittedName>
        <fullName evidence="4">Uncharacterized protein</fullName>
    </submittedName>
</protein>
<accession>A0A151N3C8</accession>
<evidence type="ECO:0000256" key="1">
    <source>
        <dbReference type="ARBA" id="ARBA00022737"/>
    </source>
</evidence>
<evidence type="ECO:0000313" key="5">
    <source>
        <dbReference type="Proteomes" id="UP000050525"/>
    </source>
</evidence>
<dbReference type="InterPro" id="IPR045206">
    <property type="entry name" value="Maestro_heat-like_prot"/>
</dbReference>
<evidence type="ECO:0000259" key="2">
    <source>
        <dbReference type="Pfam" id="PF21047"/>
    </source>
</evidence>
<dbReference type="PANTHER" id="PTHR23120">
    <property type="entry name" value="MAESTRO-RELATED HEAT DOMAIN-CONTAINING"/>
    <property type="match status" value="1"/>
</dbReference>
<organism evidence="4 5">
    <name type="scientific">Alligator mississippiensis</name>
    <name type="common">American alligator</name>
    <dbReference type="NCBI Taxonomy" id="8496"/>
    <lineage>
        <taxon>Eukaryota</taxon>
        <taxon>Metazoa</taxon>
        <taxon>Chordata</taxon>
        <taxon>Craniata</taxon>
        <taxon>Vertebrata</taxon>
        <taxon>Euteleostomi</taxon>
        <taxon>Archelosauria</taxon>
        <taxon>Archosauria</taxon>
        <taxon>Crocodylia</taxon>
        <taxon>Alligatoridae</taxon>
        <taxon>Alligatorinae</taxon>
        <taxon>Alligator</taxon>
    </lineage>
</organism>
<dbReference type="InterPro" id="IPR016024">
    <property type="entry name" value="ARM-type_fold"/>
</dbReference>
<evidence type="ECO:0000259" key="3">
    <source>
        <dbReference type="Pfam" id="PF23227"/>
    </source>
</evidence>
<name>A0A151N3C8_ALLMI</name>
<evidence type="ECO:0000313" key="4">
    <source>
        <dbReference type="EMBL" id="KYO31282.1"/>
    </source>
</evidence>
<feature type="domain" description="Maestro-like HEAT-repeats" evidence="2">
    <location>
        <begin position="75"/>
        <end position="193"/>
    </location>
</feature>
<proteinExistence type="predicted"/>
<dbReference type="Gene3D" id="2.60.40.10">
    <property type="entry name" value="Immunoglobulins"/>
    <property type="match status" value="1"/>
</dbReference>
<gene>
    <name evidence="4" type="ORF">Y1Q_0016994</name>
</gene>
<sequence length="460" mass="51339">MVVLHFISQVLGINMVNKDLHLKLTLIWSVSEISHAIQDTDDSQSFQFTYKEELLGHMLVSGEEPWGPNCKGPDQSKAIDAAEEELRGLHEELKDSSPEAVLIASSHMAKVIGKSFPSNQAFDFVGSIMDGMLSASPMCATAAGHWFNTILREHGDALLDEATCASLEKLTTIHSSPVLRELLPEILCAFLEQFGRTVGQNMPMPTGSIWRRQLRTGQLQAVGNPCRLSMETLDCAFYGDPGLCTLRVLGREWLQPSVKRELGHFVRAPKCTMRGCASWPGQVLQWVSSTTEKLHITGMALISQDNDTLRSMAFALFGAVAGCMKRRRQAYYTSQVRQSLAMLLFYLEDPNLQVAKAKEKPAVLEGLYQTAQRHYMSLWIEIQAASVKFTACRVIYEEGSDFLDLFCSLLANIGAPEVKYITNVQSIKFLIQTPYTPLKNEDDHQLTVDDIYSLVNSNKH</sequence>
<dbReference type="InterPro" id="IPR013783">
    <property type="entry name" value="Ig-like_fold"/>
</dbReference>
<dbReference type="SUPFAM" id="SSF48371">
    <property type="entry name" value="ARM repeat"/>
    <property type="match status" value="1"/>
</dbReference>
<comment type="caution">
    <text evidence="4">The sequence shown here is derived from an EMBL/GenBank/DDBJ whole genome shotgun (WGS) entry which is preliminary data.</text>
</comment>
<dbReference type="Pfam" id="PF21047">
    <property type="entry name" value="HEAT_Maestro"/>
    <property type="match status" value="1"/>
</dbReference>
<keyword evidence="1" id="KW-0677">Repeat</keyword>
<dbReference type="InterPro" id="IPR048465">
    <property type="entry name" value="Maestro-like_HEAT"/>
</dbReference>
<keyword evidence="5" id="KW-1185">Reference proteome</keyword>
<reference evidence="4 5" key="1">
    <citation type="journal article" date="2012" name="Genome Biol.">
        <title>Sequencing three crocodilian genomes to illuminate the evolution of archosaurs and amniotes.</title>
        <authorList>
            <person name="St John J.A."/>
            <person name="Braun E.L."/>
            <person name="Isberg S.R."/>
            <person name="Miles L.G."/>
            <person name="Chong A.Y."/>
            <person name="Gongora J."/>
            <person name="Dalzell P."/>
            <person name="Moran C."/>
            <person name="Bed'hom B."/>
            <person name="Abzhanov A."/>
            <person name="Burgess S.C."/>
            <person name="Cooksey A.M."/>
            <person name="Castoe T.A."/>
            <person name="Crawford N.G."/>
            <person name="Densmore L.D."/>
            <person name="Drew J.C."/>
            <person name="Edwards S.V."/>
            <person name="Faircloth B.C."/>
            <person name="Fujita M.K."/>
            <person name="Greenwold M.J."/>
            <person name="Hoffmann F.G."/>
            <person name="Howard J.M."/>
            <person name="Iguchi T."/>
            <person name="Janes D.E."/>
            <person name="Khan S.Y."/>
            <person name="Kohno S."/>
            <person name="de Koning A.J."/>
            <person name="Lance S.L."/>
            <person name="McCarthy F.M."/>
            <person name="McCormack J.E."/>
            <person name="Merchant M.E."/>
            <person name="Peterson D.G."/>
            <person name="Pollock D.D."/>
            <person name="Pourmand N."/>
            <person name="Raney B.J."/>
            <person name="Roessler K.A."/>
            <person name="Sanford J.R."/>
            <person name="Sawyer R.H."/>
            <person name="Schmidt C.J."/>
            <person name="Triplett E.W."/>
            <person name="Tuberville T.D."/>
            <person name="Venegas-Anaya M."/>
            <person name="Howard J.T."/>
            <person name="Jarvis E.D."/>
            <person name="Guillette L.J.Jr."/>
            <person name="Glenn T.C."/>
            <person name="Green R.E."/>
            <person name="Ray D.A."/>
        </authorList>
    </citation>
    <scope>NUCLEOTIDE SEQUENCE [LARGE SCALE GENOMIC DNA]</scope>
    <source>
        <strain evidence="4">KSC_2009_1</strain>
    </source>
</reference>
<feature type="domain" description="Maestro/Maestro-like HEAT-repeats" evidence="3">
    <location>
        <begin position="300"/>
        <end position="357"/>
    </location>
</feature>